<sequence>MIRHRLSLEEFQALLEKAPEGARLELLDGEVYEMAPIGSGHASLVTYLAKQLERLYGDRALVYVQNPLRLSQHSLPHPDLALLKPREDFYRARLPEPGDTLLVVEVSFSSRELDLEVKLPLYAQGGIPEVWLVEETGTLEVYREPRGSHFRHRLIVEPGEEVAPLLLAHPLLRWDPPRGTPPA</sequence>
<dbReference type="InterPro" id="IPR008538">
    <property type="entry name" value="Uma2"/>
</dbReference>
<dbReference type="Gene3D" id="3.90.1570.10">
    <property type="entry name" value="tt1808, chain A"/>
    <property type="match status" value="1"/>
</dbReference>
<reference evidence="2 3" key="1">
    <citation type="submission" date="2015-07" db="EMBL/GenBank/DDBJ databases">
        <authorList>
            <person name="Noorani M."/>
        </authorList>
    </citation>
    <scope>NUCLEOTIDE SEQUENCE [LARGE SCALE GENOMIC DNA]</scope>
    <source>
        <strain evidence="3">ATCC 25104 / DSM 625 / JCM 10724 / NBRC 103206 / NCIMB 11243 / YT-1</strain>
    </source>
</reference>
<evidence type="ECO:0000313" key="2">
    <source>
        <dbReference type="EMBL" id="KOX89091.1"/>
    </source>
</evidence>
<dbReference type="Pfam" id="PF05685">
    <property type="entry name" value="Uma2"/>
    <property type="match status" value="1"/>
</dbReference>
<comment type="caution">
    <text evidence="2">The sequence shown here is derived from an EMBL/GenBank/DDBJ whole genome shotgun (WGS) entry which is preliminary data.</text>
</comment>
<dbReference type="PANTHER" id="PTHR35400:SF3">
    <property type="entry name" value="SLL1072 PROTEIN"/>
    <property type="match status" value="1"/>
</dbReference>
<gene>
    <name evidence="2" type="ORF">BVI061214_00242</name>
</gene>
<feature type="domain" description="Putative restriction endonuclease" evidence="1">
    <location>
        <begin position="8"/>
        <end position="164"/>
    </location>
</feature>
<protein>
    <recommendedName>
        <fullName evidence="1">Putative restriction endonuclease domain-containing protein</fullName>
    </recommendedName>
</protein>
<name>A0A0M9AEJ2_THEAQ</name>
<dbReference type="InterPro" id="IPR012296">
    <property type="entry name" value="Nuclease_put_TT1808"/>
</dbReference>
<dbReference type="AlphaFoldDB" id="A0A0M9AEJ2"/>
<accession>A0A0M9AEJ2</accession>
<dbReference type="InterPro" id="IPR011335">
    <property type="entry name" value="Restrct_endonuc-II-like"/>
</dbReference>
<organism evidence="2 3">
    <name type="scientific">Thermus aquaticus</name>
    <dbReference type="NCBI Taxonomy" id="271"/>
    <lineage>
        <taxon>Bacteria</taxon>
        <taxon>Thermotogati</taxon>
        <taxon>Deinococcota</taxon>
        <taxon>Deinococci</taxon>
        <taxon>Thermales</taxon>
        <taxon>Thermaceae</taxon>
        <taxon>Thermus</taxon>
    </lineage>
</organism>
<evidence type="ECO:0000313" key="3">
    <source>
        <dbReference type="Proteomes" id="UP000037685"/>
    </source>
</evidence>
<dbReference type="RefSeq" id="WP_053767008.1">
    <property type="nucleotide sequence ID" value="NZ_LHCI01000106.1"/>
</dbReference>
<proteinExistence type="predicted"/>
<dbReference type="Proteomes" id="UP000037685">
    <property type="component" value="Unassembled WGS sequence"/>
</dbReference>
<dbReference type="SUPFAM" id="SSF52980">
    <property type="entry name" value="Restriction endonuclease-like"/>
    <property type="match status" value="1"/>
</dbReference>
<dbReference type="EMBL" id="LHCI01000106">
    <property type="protein sequence ID" value="KOX89091.1"/>
    <property type="molecule type" value="Genomic_DNA"/>
</dbReference>
<dbReference type="PATRIC" id="fig|271.14.peg.330"/>
<dbReference type="CDD" id="cd06260">
    <property type="entry name" value="DUF820-like"/>
    <property type="match status" value="1"/>
</dbReference>
<evidence type="ECO:0000259" key="1">
    <source>
        <dbReference type="Pfam" id="PF05685"/>
    </source>
</evidence>
<dbReference type="PANTHER" id="PTHR35400">
    <property type="entry name" value="SLR1083 PROTEIN"/>
    <property type="match status" value="1"/>
</dbReference>